<evidence type="ECO:0000313" key="2">
    <source>
        <dbReference type="EMBL" id="KZT64054.1"/>
    </source>
</evidence>
<organism evidence="2 3">
    <name type="scientific">Daedalea quercina L-15889</name>
    <dbReference type="NCBI Taxonomy" id="1314783"/>
    <lineage>
        <taxon>Eukaryota</taxon>
        <taxon>Fungi</taxon>
        <taxon>Dikarya</taxon>
        <taxon>Basidiomycota</taxon>
        <taxon>Agaricomycotina</taxon>
        <taxon>Agaricomycetes</taxon>
        <taxon>Polyporales</taxon>
        <taxon>Fomitopsis</taxon>
    </lineage>
</organism>
<name>A0A165L7T4_9APHY</name>
<dbReference type="AlphaFoldDB" id="A0A165L7T4"/>
<reference evidence="2 3" key="1">
    <citation type="journal article" date="2016" name="Mol. Biol. Evol.">
        <title>Comparative Genomics of Early-Diverging Mushroom-Forming Fungi Provides Insights into the Origins of Lignocellulose Decay Capabilities.</title>
        <authorList>
            <person name="Nagy L.G."/>
            <person name="Riley R."/>
            <person name="Tritt A."/>
            <person name="Adam C."/>
            <person name="Daum C."/>
            <person name="Floudas D."/>
            <person name="Sun H."/>
            <person name="Yadav J.S."/>
            <person name="Pangilinan J."/>
            <person name="Larsson K.H."/>
            <person name="Matsuura K."/>
            <person name="Barry K."/>
            <person name="Labutti K."/>
            <person name="Kuo R."/>
            <person name="Ohm R.A."/>
            <person name="Bhattacharya S.S."/>
            <person name="Shirouzu T."/>
            <person name="Yoshinaga Y."/>
            <person name="Martin F.M."/>
            <person name="Grigoriev I.V."/>
            <person name="Hibbett D.S."/>
        </authorList>
    </citation>
    <scope>NUCLEOTIDE SEQUENCE [LARGE SCALE GENOMIC DNA]</scope>
    <source>
        <strain evidence="2 3">L-15889</strain>
    </source>
</reference>
<dbReference type="EMBL" id="KV429144">
    <property type="protein sequence ID" value="KZT64054.1"/>
    <property type="molecule type" value="Genomic_DNA"/>
</dbReference>
<accession>A0A165L7T4</accession>
<dbReference type="Proteomes" id="UP000076727">
    <property type="component" value="Unassembled WGS sequence"/>
</dbReference>
<evidence type="ECO:0000256" key="1">
    <source>
        <dbReference type="SAM" id="MobiDB-lite"/>
    </source>
</evidence>
<feature type="region of interest" description="Disordered" evidence="1">
    <location>
        <begin position="1"/>
        <end position="87"/>
    </location>
</feature>
<proteinExistence type="predicted"/>
<feature type="compositionally biased region" description="Basic residues" evidence="1">
    <location>
        <begin position="43"/>
        <end position="56"/>
    </location>
</feature>
<protein>
    <submittedName>
        <fullName evidence="2">Uncharacterized protein</fullName>
    </submittedName>
</protein>
<evidence type="ECO:0000313" key="3">
    <source>
        <dbReference type="Proteomes" id="UP000076727"/>
    </source>
</evidence>
<dbReference type="STRING" id="1314783.A0A165L7T4"/>
<feature type="compositionally biased region" description="Low complexity" evidence="1">
    <location>
        <begin position="66"/>
        <end position="86"/>
    </location>
</feature>
<sequence>MGQSASKTSQVKRKSNGPCGHCGGKHGEENCWKKYPHLMPNNLKKKKGGNKGKGKKSGGSSGSGNGQSSNTVSTSSIGTSSTSTSTAGVLQIDPQSAASGSVQFSTSFYVADHSAGANTHSTDWIMDSETSRI</sequence>
<keyword evidence="3" id="KW-1185">Reference proteome</keyword>
<gene>
    <name evidence="2" type="ORF">DAEQUDRAFT_770061</name>
</gene>